<dbReference type="PIRSF" id="PIRSF035652">
    <property type="entry name" value="CHP02436"/>
    <property type="match status" value="1"/>
</dbReference>
<dbReference type="NCBIfam" id="TIGR02436">
    <property type="entry name" value="four helix bundle protein"/>
    <property type="match status" value="1"/>
</dbReference>
<reference evidence="1 2" key="1">
    <citation type="submission" date="2021-03" db="EMBL/GenBank/DDBJ databases">
        <title>Fibrella sp. HMF5036 genome sequencing and assembly.</title>
        <authorList>
            <person name="Kang H."/>
            <person name="Kim H."/>
            <person name="Bae S."/>
            <person name="Joh K."/>
        </authorList>
    </citation>
    <scope>NUCLEOTIDE SEQUENCE [LARGE SCALE GENOMIC DNA]</scope>
    <source>
        <strain evidence="1 2">HMF5036</strain>
    </source>
</reference>
<dbReference type="EMBL" id="JAFMYU010000011">
    <property type="protein sequence ID" value="MBO0932265.1"/>
    <property type="molecule type" value="Genomic_DNA"/>
</dbReference>
<accession>A0A939G8E4</accession>
<dbReference type="AlphaFoldDB" id="A0A939G8E4"/>
<evidence type="ECO:0000313" key="2">
    <source>
        <dbReference type="Proteomes" id="UP000664795"/>
    </source>
</evidence>
<organism evidence="1 2">
    <name type="scientific">Fibrella aquatilis</name>
    <dbReference type="NCBI Taxonomy" id="2817059"/>
    <lineage>
        <taxon>Bacteria</taxon>
        <taxon>Pseudomonadati</taxon>
        <taxon>Bacteroidota</taxon>
        <taxon>Cytophagia</taxon>
        <taxon>Cytophagales</taxon>
        <taxon>Spirosomataceae</taxon>
        <taxon>Fibrella</taxon>
    </lineage>
</organism>
<keyword evidence="2" id="KW-1185">Reference proteome</keyword>
<dbReference type="InterPro" id="IPR036583">
    <property type="entry name" value="23S_rRNA_IVS_sf"/>
</dbReference>
<dbReference type="SUPFAM" id="SSF158446">
    <property type="entry name" value="IVS-encoded protein-like"/>
    <property type="match status" value="1"/>
</dbReference>
<gene>
    <name evidence="1" type="ORF">J2I48_14730</name>
</gene>
<sequence>MADVSPIPSLLKDENILLQKSFDFALRIIKMYQWLIEKHRIYSLADQILRSGTSIGANSEEAIGGYSIRNFAAKIGNSYKEARETRYWLRLLYGSGYIEKPMFDSMLSDCEELIRILGSIKKTTQHKIRMETDKK</sequence>
<dbReference type="PANTHER" id="PTHR38471">
    <property type="entry name" value="FOUR HELIX BUNDLE PROTEIN"/>
    <property type="match status" value="1"/>
</dbReference>
<dbReference type="RefSeq" id="WP_207336232.1">
    <property type="nucleotide sequence ID" value="NZ_JAFMYU010000011.1"/>
</dbReference>
<dbReference type="Pfam" id="PF05635">
    <property type="entry name" value="23S_rRNA_IVP"/>
    <property type="match status" value="1"/>
</dbReference>
<evidence type="ECO:0000313" key="1">
    <source>
        <dbReference type="EMBL" id="MBO0932265.1"/>
    </source>
</evidence>
<protein>
    <submittedName>
        <fullName evidence="1">Four helix bundle protein</fullName>
    </submittedName>
</protein>
<dbReference type="InterPro" id="IPR012657">
    <property type="entry name" value="23S_rRNA-intervening_sequence"/>
</dbReference>
<dbReference type="PANTHER" id="PTHR38471:SF2">
    <property type="entry name" value="FOUR HELIX BUNDLE PROTEIN"/>
    <property type="match status" value="1"/>
</dbReference>
<comment type="caution">
    <text evidence="1">The sequence shown here is derived from an EMBL/GenBank/DDBJ whole genome shotgun (WGS) entry which is preliminary data.</text>
</comment>
<dbReference type="Gene3D" id="1.20.1440.60">
    <property type="entry name" value="23S rRNA-intervening sequence"/>
    <property type="match status" value="1"/>
</dbReference>
<proteinExistence type="predicted"/>
<name>A0A939G8E4_9BACT</name>
<dbReference type="Proteomes" id="UP000664795">
    <property type="component" value="Unassembled WGS sequence"/>
</dbReference>